<sequence>MKNFCIFILSFVTHNFFITSPPCQPSKLNPHLQAAPSASRPPRPPLGQADQSLSSRLIPRLQTDPPPPCQPFVSRPTHQTDSPTSRL</sequence>
<feature type="signal peptide" evidence="2">
    <location>
        <begin position="1"/>
        <end position="19"/>
    </location>
</feature>
<evidence type="ECO:0000256" key="1">
    <source>
        <dbReference type="SAM" id="MobiDB-lite"/>
    </source>
</evidence>
<feature type="chain" id="PRO_5002111937" evidence="2">
    <location>
        <begin position="20"/>
        <end position="87"/>
    </location>
</feature>
<feature type="non-terminal residue" evidence="3">
    <location>
        <position position="87"/>
    </location>
</feature>
<gene>
    <name evidence="3" type="primary">ORF156389</name>
</gene>
<dbReference type="AlphaFoldDB" id="A0A0B7B1Q7"/>
<protein>
    <submittedName>
        <fullName evidence="3">Uncharacterized protein</fullName>
    </submittedName>
</protein>
<reference evidence="3" key="1">
    <citation type="submission" date="2014-12" db="EMBL/GenBank/DDBJ databases">
        <title>Insight into the proteome of Arion vulgaris.</title>
        <authorList>
            <person name="Aradska J."/>
            <person name="Bulat T."/>
            <person name="Smidak R."/>
            <person name="Sarate P."/>
            <person name="Gangsoo J."/>
            <person name="Sialana F."/>
            <person name="Bilban M."/>
            <person name="Lubec G."/>
        </authorList>
    </citation>
    <scope>NUCLEOTIDE SEQUENCE</scope>
    <source>
        <tissue evidence="3">Skin</tissue>
    </source>
</reference>
<organism evidence="3">
    <name type="scientific">Arion vulgaris</name>
    <dbReference type="NCBI Taxonomy" id="1028688"/>
    <lineage>
        <taxon>Eukaryota</taxon>
        <taxon>Metazoa</taxon>
        <taxon>Spiralia</taxon>
        <taxon>Lophotrochozoa</taxon>
        <taxon>Mollusca</taxon>
        <taxon>Gastropoda</taxon>
        <taxon>Heterobranchia</taxon>
        <taxon>Euthyneura</taxon>
        <taxon>Panpulmonata</taxon>
        <taxon>Eupulmonata</taxon>
        <taxon>Stylommatophora</taxon>
        <taxon>Helicina</taxon>
        <taxon>Arionoidea</taxon>
        <taxon>Arionidae</taxon>
        <taxon>Arion</taxon>
    </lineage>
</organism>
<evidence type="ECO:0000256" key="2">
    <source>
        <dbReference type="SAM" id="SignalP"/>
    </source>
</evidence>
<proteinExistence type="predicted"/>
<dbReference type="EMBL" id="HACG01040063">
    <property type="protein sequence ID" value="CEK86928.1"/>
    <property type="molecule type" value="Transcribed_RNA"/>
</dbReference>
<feature type="region of interest" description="Disordered" evidence="1">
    <location>
        <begin position="27"/>
        <end position="87"/>
    </location>
</feature>
<accession>A0A0B7B1Q7</accession>
<evidence type="ECO:0000313" key="3">
    <source>
        <dbReference type="EMBL" id="CEK86928.1"/>
    </source>
</evidence>
<name>A0A0B7B1Q7_9EUPU</name>
<keyword evidence="2" id="KW-0732">Signal</keyword>
<feature type="compositionally biased region" description="Polar residues" evidence="1">
    <location>
        <begin position="76"/>
        <end position="87"/>
    </location>
</feature>